<dbReference type="Proteomes" id="UP001165492">
    <property type="component" value="Unassembled WGS sequence"/>
</dbReference>
<organism evidence="1 2">
    <name type="scientific">Pelosinus baikalensis</name>
    <dbReference type="NCBI Taxonomy" id="2892015"/>
    <lineage>
        <taxon>Bacteria</taxon>
        <taxon>Bacillati</taxon>
        <taxon>Bacillota</taxon>
        <taxon>Negativicutes</taxon>
        <taxon>Selenomonadales</taxon>
        <taxon>Sporomusaceae</taxon>
        <taxon>Pelosinus</taxon>
    </lineage>
</organism>
<proteinExistence type="predicted"/>
<dbReference type="InterPro" id="IPR029058">
    <property type="entry name" value="AB_hydrolase_fold"/>
</dbReference>
<gene>
    <name evidence="1" type="ORF">LMF89_05390</name>
</gene>
<reference evidence="1" key="1">
    <citation type="submission" date="2021-11" db="EMBL/GenBank/DDBJ databases">
        <title>Description of a new species Pelosinus isolated from the bottom sediments of Lake Baikal.</title>
        <authorList>
            <person name="Zakharyuk A."/>
        </authorList>
    </citation>
    <scope>NUCLEOTIDE SEQUENCE</scope>
    <source>
        <strain evidence="1">Bkl1</strain>
    </source>
</reference>
<dbReference type="EMBL" id="JAJHJB010000005">
    <property type="protein sequence ID" value="MCC5464803.1"/>
    <property type="molecule type" value="Genomic_DNA"/>
</dbReference>
<name>A0ABS8HNN0_9FIRM</name>
<evidence type="ECO:0000313" key="2">
    <source>
        <dbReference type="Proteomes" id="UP001165492"/>
    </source>
</evidence>
<sequence length="442" mass="50759">MSEISTHDYVALSSCVYKHGLVPEGYNLVDYWDEAGFYGAAYSRLNSDDIVIAFRGTELTDRFDILDDIKIILNMALDQTEYAYSFYQQVKRIYSNATISLTGHSLGGALAQLIAVLIARDEGIEIHTETFNAPGVTDIAQIYWSDFRNYNKFDVENYYNSHDQIGKFGTHIGVVKEIDPFDLYKKKLGERGFNGNEDPVDYREKFYFFPNTHYIKFFEEYYNVEENSFKQIEIEESSVPDFVPNKQIWADTNDQANEEQDSIIVAYDFNSYDIVPASYMNVLEVRSEKVNEISQLKQAQLQRQGDKFTFRQERFYENYDEKFKSLSKDLITIANGMYNQSDSLMLQMSKNLLSTFSNQDQDDEETGTTVSLPSNNGMFNNNFVPQYQPKYDSGQVSLQGGMKSRKTTVNVVNNLGISLSAVSNTRWNGQQYIVEVALSEQS</sequence>
<comment type="caution">
    <text evidence="1">The sequence shown here is derived from an EMBL/GenBank/DDBJ whole genome shotgun (WGS) entry which is preliminary data.</text>
</comment>
<protein>
    <submittedName>
        <fullName evidence="1">DUF2974 domain-containing protein</fullName>
    </submittedName>
</protein>
<accession>A0ABS8HNN0</accession>
<dbReference type="RefSeq" id="WP_229534219.1">
    <property type="nucleotide sequence ID" value="NZ_JAJHJB010000005.1"/>
</dbReference>
<dbReference type="PANTHER" id="PTHR31479:SF2">
    <property type="entry name" value="ALPHA_BETA-HYDROLASES SUPERFAMILY PROTEIN"/>
    <property type="match status" value="1"/>
</dbReference>
<dbReference type="Pfam" id="PF26363">
    <property type="entry name" value="Phospholipase-like"/>
    <property type="match status" value="1"/>
</dbReference>
<evidence type="ECO:0000313" key="1">
    <source>
        <dbReference type="EMBL" id="MCC5464803.1"/>
    </source>
</evidence>
<dbReference type="Gene3D" id="3.40.50.1820">
    <property type="entry name" value="alpha/beta hydrolase"/>
    <property type="match status" value="1"/>
</dbReference>
<dbReference type="PANTHER" id="PTHR31479">
    <property type="entry name" value="ALPHA/BETA-HYDROLASES SUPERFAMILY PROTEIN"/>
    <property type="match status" value="1"/>
</dbReference>
<dbReference type="SUPFAM" id="SSF53474">
    <property type="entry name" value="alpha/beta-Hydrolases"/>
    <property type="match status" value="1"/>
</dbReference>
<keyword evidence="2" id="KW-1185">Reference proteome</keyword>